<dbReference type="RefSeq" id="XP_058347238.1">
    <property type="nucleotide sequence ID" value="XM_058482107.1"/>
</dbReference>
<proteinExistence type="predicted"/>
<reference evidence="2 3" key="1">
    <citation type="submission" date="2023-03" db="EMBL/GenBank/DDBJ databases">
        <title>Genome sequence of Lichtheimia ornata CBS 291.66.</title>
        <authorList>
            <person name="Mohabir J.T."/>
            <person name="Shea T.P."/>
            <person name="Kurbessoian T."/>
            <person name="Berby B."/>
            <person name="Fontaine J."/>
            <person name="Livny J."/>
            <person name="Gnirke A."/>
            <person name="Stajich J.E."/>
            <person name="Cuomo C.A."/>
        </authorList>
    </citation>
    <scope>NUCLEOTIDE SEQUENCE [LARGE SCALE GENOMIC DNA]</scope>
    <source>
        <strain evidence="2">CBS 291.66</strain>
    </source>
</reference>
<feature type="region of interest" description="Disordered" evidence="1">
    <location>
        <begin position="1"/>
        <end position="41"/>
    </location>
</feature>
<dbReference type="EMBL" id="JARTCD010000005">
    <property type="protein sequence ID" value="KAJ8662325.1"/>
    <property type="molecule type" value="Genomic_DNA"/>
</dbReference>
<dbReference type="AlphaFoldDB" id="A0AAD7VCA3"/>
<evidence type="ECO:0000313" key="3">
    <source>
        <dbReference type="Proteomes" id="UP001234581"/>
    </source>
</evidence>
<comment type="caution">
    <text evidence="2">The sequence shown here is derived from an EMBL/GenBank/DDBJ whole genome shotgun (WGS) entry which is preliminary data.</text>
</comment>
<evidence type="ECO:0000313" key="2">
    <source>
        <dbReference type="EMBL" id="KAJ8662325.1"/>
    </source>
</evidence>
<gene>
    <name evidence="2" type="ORF">O0I10_002019</name>
</gene>
<evidence type="ECO:0000256" key="1">
    <source>
        <dbReference type="SAM" id="MobiDB-lite"/>
    </source>
</evidence>
<name>A0AAD7VCA3_9FUNG</name>
<dbReference type="Proteomes" id="UP001234581">
    <property type="component" value="Unassembled WGS sequence"/>
</dbReference>
<keyword evidence="3" id="KW-1185">Reference proteome</keyword>
<dbReference type="GeneID" id="83209437"/>
<organism evidence="2 3">
    <name type="scientific">Lichtheimia ornata</name>
    <dbReference type="NCBI Taxonomy" id="688661"/>
    <lineage>
        <taxon>Eukaryota</taxon>
        <taxon>Fungi</taxon>
        <taxon>Fungi incertae sedis</taxon>
        <taxon>Mucoromycota</taxon>
        <taxon>Mucoromycotina</taxon>
        <taxon>Mucoromycetes</taxon>
        <taxon>Mucorales</taxon>
        <taxon>Lichtheimiaceae</taxon>
        <taxon>Lichtheimia</taxon>
    </lineage>
</organism>
<sequence length="136" mass="15703">MNTAIYDCIDPTAQEPRRTKEAQCLDPSYENPDTYHGTRTPHAAESWLRSVQRYADVTGMDEVDRVNMPSIFFEEMLTHDEFRPRNAKQTARDPIVAALTQTGTVEEYLWTVLYERLAENVQVYVHLPIPDHNCTS</sequence>
<protein>
    <submittedName>
        <fullName evidence="2">Uncharacterized protein</fullName>
    </submittedName>
</protein>
<accession>A0AAD7VCA3</accession>